<comment type="caution">
    <text evidence="1">The sequence shown here is derived from an EMBL/GenBank/DDBJ whole genome shotgun (WGS) entry which is preliminary data.</text>
</comment>
<evidence type="ECO:0000313" key="2">
    <source>
        <dbReference type="Proteomes" id="UP001556367"/>
    </source>
</evidence>
<sequence>MITMILLQSGQVVLHYFATLCTNIMRRAPGSTRSRNSLAMRALPDSSTGTFRRNFSVDSAGPSRIGKVVGNWMPWHVTVPLWYGVSAGSPGSGPLLDWFLLLVFWALGLTAGAGLASPAVMPNPGSPPLEIRALNGLPYATHQKPPARVGSPHTLWWGCCPAVHPLQIPLLNTR</sequence>
<accession>A0ABR3JI69</accession>
<gene>
    <name evidence="1" type="ORF">HGRIS_003779</name>
</gene>
<proteinExistence type="predicted"/>
<evidence type="ECO:0000313" key="1">
    <source>
        <dbReference type="EMBL" id="KAL0954835.1"/>
    </source>
</evidence>
<reference evidence="2" key="1">
    <citation type="submission" date="2024-06" db="EMBL/GenBank/DDBJ databases">
        <title>Multi-omics analyses provide insights into the biosynthesis of the anticancer antibiotic pleurotin in Hohenbuehelia grisea.</title>
        <authorList>
            <person name="Weaver J.A."/>
            <person name="Alberti F."/>
        </authorList>
    </citation>
    <scope>NUCLEOTIDE SEQUENCE [LARGE SCALE GENOMIC DNA]</scope>
    <source>
        <strain evidence="2">T-177</strain>
    </source>
</reference>
<keyword evidence="2" id="KW-1185">Reference proteome</keyword>
<name>A0ABR3JI69_9AGAR</name>
<protein>
    <submittedName>
        <fullName evidence="1">Uncharacterized protein</fullName>
    </submittedName>
</protein>
<dbReference type="Proteomes" id="UP001556367">
    <property type="component" value="Unassembled WGS sequence"/>
</dbReference>
<organism evidence="1 2">
    <name type="scientific">Hohenbuehelia grisea</name>
    <dbReference type="NCBI Taxonomy" id="104357"/>
    <lineage>
        <taxon>Eukaryota</taxon>
        <taxon>Fungi</taxon>
        <taxon>Dikarya</taxon>
        <taxon>Basidiomycota</taxon>
        <taxon>Agaricomycotina</taxon>
        <taxon>Agaricomycetes</taxon>
        <taxon>Agaricomycetidae</taxon>
        <taxon>Agaricales</taxon>
        <taxon>Pleurotineae</taxon>
        <taxon>Pleurotaceae</taxon>
        <taxon>Hohenbuehelia</taxon>
    </lineage>
</organism>
<dbReference type="EMBL" id="JASNQZ010000007">
    <property type="protein sequence ID" value="KAL0954835.1"/>
    <property type="molecule type" value="Genomic_DNA"/>
</dbReference>